<comment type="similarity">
    <text evidence="2">Belongs to the SusD family.</text>
</comment>
<feature type="domain" description="SusD-like N-terminal" evidence="7">
    <location>
        <begin position="92"/>
        <end position="227"/>
    </location>
</feature>
<dbReference type="Pfam" id="PF14322">
    <property type="entry name" value="SusD-like_3"/>
    <property type="match status" value="1"/>
</dbReference>
<feature type="domain" description="RagB/SusD" evidence="6">
    <location>
        <begin position="273"/>
        <end position="542"/>
    </location>
</feature>
<evidence type="ECO:0000256" key="2">
    <source>
        <dbReference type="ARBA" id="ARBA00006275"/>
    </source>
</evidence>
<evidence type="ECO:0000256" key="4">
    <source>
        <dbReference type="ARBA" id="ARBA00023136"/>
    </source>
</evidence>
<dbReference type="PROSITE" id="PS51257">
    <property type="entry name" value="PROKAR_LIPOPROTEIN"/>
    <property type="match status" value="1"/>
</dbReference>
<evidence type="ECO:0000313" key="9">
    <source>
        <dbReference type="Proteomes" id="UP000677244"/>
    </source>
</evidence>
<comment type="caution">
    <text evidence="8">The sequence shown here is derived from an EMBL/GenBank/DDBJ whole genome shotgun (WGS) entry which is preliminary data.</text>
</comment>
<evidence type="ECO:0000313" key="8">
    <source>
        <dbReference type="EMBL" id="MBO9203851.1"/>
    </source>
</evidence>
<dbReference type="InterPro" id="IPR011990">
    <property type="entry name" value="TPR-like_helical_dom_sf"/>
</dbReference>
<dbReference type="Pfam" id="PF07980">
    <property type="entry name" value="SusD_RagB"/>
    <property type="match status" value="1"/>
</dbReference>
<evidence type="ECO:0000259" key="6">
    <source>
        <dbReference type="Pfam" id="PF07980"/>
    </source>
</evidence>
<comment type="subcellular location">
    <subcellularLocation>
        <location evidence="1">Cell outer membrane</location>
    </subcellularLocation>
</comment>
<dbReference type="EMBL" id="JAGHKO010000011">
    <property type="protein sequence ID" value="MBO9203851.1"/>
    <property type="molecule type" value="Genomic_DNA"/>
</dbReference>
<dbReference type="Gene3D" id="1.25.40.390">
    <property type="match status" value="1"/>
</dbReference>
<evidence type="ECO:0000259" key="7">
    <source>
        <dbReference type="Pfam" id="PF14322"/>
    </source>
</evidence>
<dbReference type="InterPro" id="IPR033985">
    <property type="entry name" value="SusD-like_N"/>
</dbReference>
<sequence length="542" mass="60712">MKFSIKNIIIPSLAIAVILGACTKLKDKPYSAIVSNQLKPTDQSTAALLGSAYSNWRFVLLDWDGLWRAQELSADQEVIPGRPNGWVDGGVYRRIHEHKWTADEGIVVQTWNRTYAGITNCNRLVYQIESGMIPLTSTKDATLAELKALRASYYYILCDFFGNVPIVTQFDLPKGFLPDQSTRKQVYDFIVKELNEAIPLLSTKNDQSTYGKFNKWAAYTLLAKVYLNAAVYSGTAEWSKCIDACNAVINSGAGYILEKDQKNVFVTENQNSKEIIFALPLDENFTNNWNAFDLHMQSLSPENQATYNMLSTPWGGMAAMPQFINSYDADDTRYQKNWLKGQQYSSSGTPLKGTMGATTGLPLIYINTIPSIAFGESVHGLRLGKFEIKMGAAVQLSNDFPVFRYADVLMMKAESLLRTGKANEAADIVTQIRQRAFSTNPAKATVTGAQLQGGSGYDYGRRDIDKTTNEGGADIAYGRFLDELGWEFDQEGRRRQDLIRFGVFTKKSWFSHDANNDNNKILFPLPRPEIAKNTKLRQNLGY</sequence>
<gene>
    <name evidence="8" type="ORF">J7I42_26440</name>
</gene>
<evidence type="ECO:0000256" key="1">
    <source>
        <dbReference type="ARBA" id="ARBA00004442"/>
    </source>
</evidence>
<keyword evidence="9" id="KW-1185">Reference proteome</keyword>
<accession>A0ABS3Z104</accession>
<keyword evidence="3" id="KW-0732">Signal</keyword>
<evidence type="ECO:0000256" key="3">
    <source>
        <dbReference type="ARBA" id="ARBA00022729"/>
    </source>
</evidence>
<reference evidence="8 9" key="1">
    <citation type="submission" date="2021-03" db="EMBL/GenBank/DDBJ databases">
        <title>Assistant Professor.</title>
        <authorList>
            <person name="Huq M.A."/>
        </authorList>
    </citation>
    <scope>NUCLEOTIDE SEQUENCE [LARGE SCALE GENOMIC DNA]</scope>
    <source>
        <strain evidence="8 9">MAH-29</strain>
    </source>
</reference>
<dbReference type="Proteomes" id="UP000677244">
    <property type="component" value="Unassembled WGS sequence"/>
</dbReference>
<dbReference type="RefSeq" id="WP_209141902.1">
    <property type="nucleotide sequence ID" value="NZ_JAGHKO010000011.1"/>
</dbReference>
<evidence type="ECO:0000256" key="5">
    <source>
        <dbReference type="ARBA" id="ARBA00023237"/>
    </source>
</evidence>
<protein>
    <submittedName>
        <fullName evidence="8">RagB/SusD family nutrient uptake outer membrane protein</fullName>
    </submittedName>
</protein>
<name>A0ABS3Z104_9BACT</name>
<keyword evidence="5" id="KW-0998">Cell outer membrane</keyword>
<proteinExistence type="inferred from homology"/>
<dbReference type="InterPro" id="IPR012944">
    <property type="entry name" value="SusD_RagB_dom"/>
</dbReference>
<dbReference type="SUPFAM" id="SSF48452">
    <property type="entry name" value="TPR-like"/>
    <property type="match status" value="1"/>
</dbReference>
<dbReference type="CDD" id="cd08977">
    <property type="entry name" value="SusD"/>
    <property type="match status" value="1"/>
</dbReference>
<organism evidence="8 9">
    <name type="scientific">Niastella soli</name>
    <dbReference type="NCBI Taxonomy" id="2821487"/>
    <lineage>
        <taxon>Bacteria</taxon>
        <taxon>Pseudomonadati</taxon>
        <taxon>Bacteroidota</taxon>
        <taxon>Chitinophagia</taxon>
        <taxon>Chitinophagales</taxon>
        <taxon>Chitinophagaceae</taxon>
        <taxon>Niastella</taxon>
    </lineage>
</organism>
<keyword evidence="4" id="KW-0472">Membrane</keyword>